<evidence type="ECO:0000256" key="1">
    <source>
        <dbReference type="ARBA" id="ARBA00004167"/>
    </source>
</evidence>
<dbReference type="GO" id="GO:0016020">
    <property type="term" value="C:membrane"/>
    <property type="evidence" value="ECO:0007669"/>
    <property type="project" value="UniProtKB-SubCell"/>
</dbReference>
<dbReference type="Pfam" id="PF08334">
    <property type="entry name" value="T2SSG"/>
    <property type="match status" value="1"/>
</dbReference>
<dbReference type="InterPro" id="IPR045584">
    <property type="entry name" value="Pilin-like"/>
</dbReference>
<dbReference type="STRING" id="1618572.UT17_C0002G0070"/>
<dbReference type="Gene3D" id="3.30.700.10">
    <property type="entry name" value="Glycoprotein, Type 4 Pilin"/>
    <property type="match status" value="1"/>
</dbReference>
<comment type="subcellular location">
    <subcellularLocation>
        <location evidence="1">Membrane</location>
        <topology evidence="1">Single-pass membrane protein</topology>
    </subcellularLocation>
</comment>
<dbReference type="GO" id="GO:0015628">
    <property type="term" value="P:protein secretion by the type II secretion system"/>
    <property type="evidence" value="ECO:0007669"/>
    <property type="project" value="InterPro"/>
</dbReference>
<keyword evidence="4 6" id="KW-1133">Transmembrane helix</keyword>
<evidence type="ECO:0000256" key="4">
    <source>
        <dbReference type="ARBA" id="ARBA00022989"/>
    </source>
</evidence>
<evidence type="ECO:0000313" key="9">
    <source>
        <dbReference type="Proteomes" id="UP000034774"/>
    </source>
</evidence>
<accession>A0A0G0LMY3</accession>
<feature type="transmembrane region" description="Helical" evidence="6">
    <location>
        <begin position="6"/>
        <end position="29"/>
    </location>
</feature>
<dbReference type="NCBIfam" id="TIGR02532">
    <property type="entry name" value="IV_pilin_GFxxxE"/>
    <property type="match status" value="1"/>
</dbReference>
<dbReference type="GO" id="GO:0015627">
    <property type="term" value="C:type II protein secretion system complex"/>
    <property type="evidence" value="ECO:0007669"/>
    <property type="project" value="InterPro"/>
</dbReference>
<dbReference type="Proteomes" id="UP000034774">
    <property type="component" value="Unassembled WGS sequence"/>
</dbReference>
<dbReference type="InterPro" id="IPR000983">
    <property type="entry name" value="Bac_GSPG_pilin"/>
</dbReference>
<dbReference type="InterPro" id="IPR012902">
    <property type="entry name" value="N_methyl_site"/>
</dbReference>
<evidence type="ECO:0000256" key="3">
    <source>
        <dbReference type="ARBA" id="ARBA00022692"/>
    </source>
</evidence>
<evidence type="ECO:0000256" key="2">
    <source>
        <dbReference type="ARBA" id="ARBA00022481"/>
    </source>
</evidence>
<dbReference type="AlphaFoldDB" id="A0A0G0LMY3"/>
<evidence type="ECO:0000259" key="7">
    <source>
        <dbReference type="Pfam" id="PF08334"/>
    </source>
</evidence>
<dbReference type="PROSITE" id="PS00409">
    <property type="entry name" value="PROKAR_NTER_METHYL"/>
    <property type="match status" value="1"/>
</dbReference>
<proteinExistence type="predicted"/>
<gene>
    <name evidence="8" type="ORF">UT17_C0002G0070</name>
</gene>
<sequence length="147" mass="16176">MYKLARGFTLIELLVVISIIGILATLVSANLNSARSRARDAARKSDIRSIATALRLYYNDKNTYPVDGYFDSLWGSSWTDSGVTYMSKLPGDPLTSQTHKYEVGTDGNSYILSACLENASDTQGVSAAAAPYDAWCPTTKWMFQIEQ</sequence>
<reference evidence="8 9" key="1">
    <citation type="journal article" date="2015" name="Nature">
        <title>rRNA introns, odd ribosomes, and small enigmatic genomes across a large radiation of phyla.</title>
        <authorList>
            <person name="Brown C.T."/>
            <person name="Hug L.A."/>
            <person name="Thomas B.C."/>
            <person name="Sharon I."/>
            <person name="Castelle C.J."/>
            <person name="Singh A."/>
            <person name="Wilkins M.J."/>
            <person name="Williams K.H."/>
            <person name="Banfield J.F."/>
        </authorList>
    </citation>
    <scope>NUCLEOTIDE SEQUENCE [LARGE SCALE GENOMIC DNA]</scope>
</reference>
<keyword evidence="3 6" id="KW-0812">Transmembrane</keyword>
<keyword evidence="2" id="KW-0488">Methylation</keyword>
<keyword evidence="5 6" id="KW-0472">Membrane</keyword>
<dbReference type="InterPro" id="IPR013545">
    <property type="entry name" value="T2SS_protein-GspG_C"/>
</dbReference>
<dbReference type="Pfam" id="PF07963">
    <property type="entry name" value="N_methyl"/>
    <property type="match status" value="1"/>
</dbReference>
<dbReference type="PANTHER" id="PTHR30093">
    <property type="entry name" value="GENERAL SECRETION PATHWAY PROTEIN G"/>
    <property type="match status" value="1"/>
</dbReference>
<organism evidence="8 9">
    <name type="scientific">Candidatus Woesebacteria bacterium GW2011_GWB1_39_10</name>
    <dbReference type="NCBI Taxonomy" id="1618572"/>
    <lineage>
        <taxon>Bacteria</taxon>
        <taxon>Candidatus Woeseibacteriota</taxon>
    </lineage>
</organism>
<evidence type="ECO:0000256" key="5">
    <source>
        <dbReference type="ARBA" id="ARBA00023136"/>
    </source>
</evidence>
<dbReference type="PATRIC" id="fig|1618572.3.peg.231"/>
<dbReference type="EMBL" id="LBVU01000002">
    <property type="protein sequence ID" value="KKQ92407.1"/>
    <property type="molecule type" value="Genomic_DNA"/>
</dbReference>
<evidence type="ECO:0000256" key="6">
    <source>
        <dbReference type="SAM" id="Phobius"/>
    </source>
</evidence>
<evidence type="ECO:0000313" key="8">
    <source>
        <dbReference type="EMBL" id="KKQ92407.1"/>
    </source>
</evidence>
<dbReference type="PRINTS" id="PR00813">
    <property type="entry name" value="BCTERIALGSPG"/>
</dbReference>
<comment type="caution">
    <text evidence="8">The sequence shown here is derived from an EMBL/GenBank/DDBJ whole genome shotgun (WGS) entry which is preliminary data.</text>
</comment>
<protein>
    <submittedName>
        <fullName evidence="8">General secretion pathway protein G</fullName>
    </submittedName>
</protein>
<dbReference type="PANTHER" id="PTHR30093:SF44">
    <property type="entry name" value="TYPE II SECRETION SYSTEM CORE PROTEIN G"/>
    <property type="match status" value="1"/>
</dbReference>
<name>A0A0G0LMY3_9BACT</name>
<dbReference type="SUPFAM" id="SSF54523">
    <property type="entry name" value="Pili subunits"/>
    <property type="match status" value="1"/>
</dbReference>
<feature type="domain" description="Type II secretion system protein GspG C-terminal" evidence="7">
    <location>
        <begin position="34"/>
        <end position="126"/>
    </location>
</feature>